<feature type="site" description="Electron transfer via tryptophanyl radical" evidence="6">
    <location>
        <position position="379"/>
    </location>
</feature>
<dbReference type="Gene3D" id="3.40.50.620">
    <property type="entry name" value="HUPs"/>
    <property type="match status" value="1"/>
</dbReference>
<evidence type="ECO:0000259" key="8">
    <source>
        <dbReference type="PROSITE" id="PS51645"/>
    </source>
</evidence>
<dbReference type="SUPFAM" id="SSF48173">
    <property type="entry name" value="Cryptochrome/photolyase FAD-binding domain"/>
    <property type="match status" value="1"/>
</dbReference>
<evidence type="ECO:0000256" key="1">
    <source>
        <dbReference type="ARBA" id="ARBA00001932"/>
    </source>
</evidence>
<feature type="binding site" evidence="5">
    <location>
        <begin position="369"/>
        <end position="371"/>
    </location>
    <ligand>
        <name>FAD</name>
        <dbReference type="ChEBI" id="CHEBI:57692"/>
    </ligand>
</feature>
<keyword evidence="2 5" id="KW-0285">Flavoprotein</keyword>
<dbReference type="EMBL" id="JAOAMV010000002">
    <property type="protein sequence ID" value="MCT2558194.1"/>
    <property type="molecule type" value="Genomic_DNA"/>
</dbReference>
<keyword evidence="3 5" id="KW-0274">FAD</keyword>
<dbReference type="Gene3D" id="1.25.40.80">
    <property type="match status" value="1"/>
</dbReference>
<dbReference type="PANTHER" id="PTHR11455">
    <property type="entry name" value="CRYPTOCHROME"/>
    <property type="match status" value="1"/>
</dbReference>
<evidence type="ECO:0000256" key="3">
    <source>
        <dbReference type="ARBA" id="ARBA00022827"/>
    </source>
</evidence>
<evidence type="ECO:0000256" key="2">
    <source>
        <dbReference type="ARBA" id="ARBA00022630"/>
    </source>
</evidence>
<comment type="caution">
    <text evidence="9">The sequence shown here is derived from an EMBL/GenBank/DDBJ whole genome shotgun (WGS) entry which is preliminary data.</text>
</comment>
<dbReference type="PRINTS" id="PR00147">
    <property type="entry name" value="DNAPHOTLYASE"/>
</dbReference>
<evidence type="ECO:0000313" key="10">
    <source>
        <dbReference type="Proteomes" id="UP001142648"/>
    </source>
</evidence>
<evidence type="ECO:0000256" key="7">
    <source>
        <dbReference type="RuleBase" id="RU004182"/>
    </source>
</evidence>
<dbReference type="InterPro" id="IPR036155">
    <property type="entry name" value="Crypto/Photolyase_N_sf"/>
</dbReference>
<dbReference type="PROSITE" id="PS00691">
    <property type="entry name" value="DNA_PHOTOLYASES_1_2"/>
    <property type="match status" value="1"/>
</dbReference>
<dbReference type="PROSITE" id="PS51645">
    <property type="entry name" value="PHR_CRY_ALPHA_BETA"/>
    <property type="match status" value="1"/>
</dbReference>
<accession>A0A9X2W0C4</accession>
<evidence type="ECO:0000256" key="6">
    <source>
        <dbReference type="PIRSR" id="PIRSR602081-2"/>
    </source>
</evidence>
<comment type="cofactor">
    <cofactor evidence="1">
        <name>(6R)-5,10-methylene-5,6,7,8-tetrahydrofolate</name>
        <dbReference type="ChEBI" id="CHEBI:15636"/>
    </cofactor>
</comment>
<dbReference type="Pfam" id="PF00875">
    <property type="entry name" value="DNA_photolyase"/>
    <property type="match status" value="1"/>
</dbReference>
<comment type="cofactor">
    <cofactor evidence="5">
        <name>FAD</name>
        <dbReference type="ChEBI" id="CHEBI:57692"/>
    </cofactor>
    <text evidence="5">Binds 1 FAD per subunit.</text>
</comment>
<feature type="binding site" evidence="5">
    <location>
        <position position="219"/>
    </location>
    <ligand>
        <name>FAD</name>
        <dbReference type="ChEBI" id="CHEBI:57692"/>
    </ligand>
</feature>
<dbReference type="InterPro" id="IPR014729">
    <property type="entry name" value="Rossmann-like_a/b/a_fold"/>
</dbReference>
<keyword evidence="4 7" id="KW-0157">Chromophore</keyword>
<dbReference type="PROSITE" id="PS00394">
    <property type="entry name" value="DNA_PHOTOLYASES_1_1"/>
    <property type="match status" value="1"/>
</dbReference>
<dbReference type="Pfam" id="PF03441">
    <property type="entry name" value="FAD_binding_7"/>
    <property type="match status" value="1"/>
</dbReference>
<evidence type="ECO:0000313" key="9">
    <source>
        <dbReference type="EMBL" id="MCT2558194.1"/>
    </source>
</evidence>
<dbReference type="PANTHER" id="PTHR11455:SF9">
    <property type="entry name" value="CRYPTOCHROME CIRCADIAN CLOCK 5 ISOFORM X1"/>
    <property type="match status" value="1"/>
</dbReference>
<feature type="binding site" evidence="5">
    <location>
        <position position="263"/>
    </location>
    <ligand>
        <name>FAD</name>
        <dbReference type="ChEBI" id="CHEBI:57692"/>
    </ligand>
</feature>
<dbReference type="GO" id="GO:0003904">
    <property type="term" value="F:deoxyribodipyrimidine photo-lyase activity"/>
    <property type="evidence" value="ECO:0007669"/>
    <property type="project" value="TreeGrafter"/>
</dbReference>
<organism evidence="9 10">
    <name type="scientific">Tsuneonella litorea</name>
    <dbReference type="NCBI Taxonomy" id="2976475"/>
    <lineage>
        <taxon>Bacteria</taxon>
        <taxon>Pseudomonadati</taxon>
        <taxon>Pseudomonadota</taxon>
        <taxon>Alphaproteobacteria</taxon>
        <taxon>Sphingomonadales</taxon>
        <taxon>Erythrobacteraceae</taxon>
        <taxon>Tsuneonella</taxon>
    </lineage>
</organism>
<dbReference type="InterPro" id="IPR002081">
    <property type="entry name" value="Cryptochrome/DNA_photolyase_1"/>
</dbReference>
<dbReference type="GO" id="GO:0071949">
    <property type="term" value="F:FAD binding"/>
    <property type="evidence" value="ECO:0007669"/>
    <property type="project" value="TreeGrafter"/>
</dbReference>
<dbReference type="GO" id="GO:0006950">
    <property type="term" value="P:response to stress"/>
    <property type="evidence" value="ECO:0007669"/>
    <property type="project" value="UniProtKB-ARBA"/>
</dbReference>
<feature type="site" description="Electron transfer via tryptophanyl radical" evidence="6">
    <location>
        <position position="297"/>
    </location>
</feature>
<dbReference type="InterPro" id="IPR036134">
    <property type="entry name" value="Crypto/Photolyase_FAD-like_sf"/>
</dbReference>
<feature type="domain" description="Photolyase/cryptochrome alpha/beta" evidence="8">
    <location>
        <begin position="3"/>
        <end position="126"/>
    </location>
</feature>
<dbReference type="AlphaFoldDB" id="A0A9X2W0C4"/>
<reference evidence="9" key="1">
    <citation type="submission" date="2022-09" db="EMBL/GenBank/DDBJ databases">
        <title>The genome sequence of Tsuneonella sp. YG55.</title>
        <authorList>
            <person name="Liu Y."/>
        </authorList>
    </citation>
    <scope>NUCLEOTIDE SEQUENCE</scope>
    <source>
        <strain evidence="9">YG55</strain>
    </source>
</reference>
<gene>
    <name evidence="9" type="ORF">N0B51_04300</name>
</gene>
<comment type="similarity">
    <text evidence="7">Belongs to the DNA photolyase family.</text>
</comment>
<feature type="binding site" evidence="5">
    <location>
        <begin position="231"/>
        <end position="235"/>
    </location>
    <ligand>
        <name>FAD</name>
        <dbReference type="ChEBI" id="CHEBI:57692"/>
    </ligand>
</feature>
<evidence type="ECO:0000256" key="5">
    <source>
        <dbReference type="PIRSR" id="PIRSR602081-1"/>
    </source>
</evidence>
<dbReference type="InterPro" id="IPR018394">
    <property type="entry name" value="DNA_photolyase_1_CS_C"/>
</dbReference>
<proteinExistence type="inferred from homology"/>
<dbReference type="RefSeq" id="WP_259961000.1">
    <property type="nucleotide sequence ID" value="NZ_JAOAMV010000002.1"/>
</dbReference>
<dbReference type="SUPFAM" id="SSF52425">
    <property type="entry name" value="Cryptochrome/photolyase, N-terminal domain"/>
    <property type="match status" value="1"/>
</dbReference>
<dbReference type="InterPro" id="IPR006050">
    <property type="entry name" value="DNA_photolyase_N"/>
</dbReference>
<sequence>MTAPQIVWLRRDLRLADQPAFHAAAQEGPVIAVYVLDDEAPGEHAIGGAGRWWLHHSLESLARDLGKHGSRIVLRKGDAATELANIARESGAARVHAIRHYEPWWRDAEDALAKTVDLALYDGNFLLPPGAVTTASGEPYKIYTPFAKAVLDEMPPREPLPAPSTIHRPDSWPQGDALDDWKLLPVRPDWSGGIADFWDVGEAAARRRLEEWSDRVADYETSRNLPSVVGSSRLSPHLHWGEISPAQVWHRLHGRRGQGWATFAKELIWRDYAQNVIAQFPGYPRESYRKYDERKLWRHPAAGRLIARDLRRWQRGLTGYPIVDAGMRQLWQTGWMHNRVRMIAASFLVKHLLIDWREGERWFWDCLVDADYANNGVNWQWVSGTGVDSNMFPRIMAPLRQSEKFDAAGYIRAFVPELAGCRDAAIHDPPDEERGAYPTKMIGHKEARERALEAYRNSKG</sequence>
<evidence type="ECO:0000256" key="4">
    <source>
        <dbReference type="ARBA" id="ARBA00022991"/>
    </source>
</evidence>
<dbReference type="InterPro" id="IPR005101">
    <property type="entry name" value="Cryptochr/Photolyase_FAD-bd"/>
</dbReference>
<dbReference type="GO" id="GO:0009416">
    <property type="term" value="P:response to light stimulus"/>
    <property type="evidence" value="ECO:0007669"/>
    <property type="project" value="TreeGrafter"/>
</dbReference>
<keyword evidence="10" id="KW-1185">Reference proteome</keyword>
<dbReference type="GO" id="GO:0003677">
    <property type="term" value="F:DNA binding"/>
    <property type="evidence" value="ECO:0007669"/>
    <property type="project" value="TreeGrafter"/>
</dbReference>
<dbReference type="GO" id="GO:0006139">
    <property type="term" value="P:nucleobase-containing compound metabolic process"/>
    <property type="evidence" value="ECO:0007669"/>
    <property type="project" value="UniProtKB-ARBA"/>
</dbReference>
<protein>
    <submittedName>
        <fullName evidence="9">DNA photolyase family protein</fullName>
    </submittedName>
</protein>
<feature type="site" description="Electron transfer via tryptophanyl radical" evidence="6">
    <location>
        <position position="356"/>
    </location>
</feature>
<dbReference type="Gene3D" id="1.10.579.10">
    <property type="entry name" value="DNA Cyclobutane Dipyrimidine Photolyase, subunit A, domain 3"/>
    <property type="match status" value="1"/>
</dbReference>
<dbReference type="Proteomes" id="UP001142648">
    <property type="component" value="Unassembled WGS sequence"/>
</dbReference>
<name>A0A9X2W0C4_9SPHN</name>